<gene>
    <name evidence="2" type="ORF">A3Q56_07923</name>
</gene>
<name>A0A177AQK9_9BILA</name>
<feature type="region of interest" description="Disordered" evidence="1">
    <location>
        <begin position="1"/>
        <end position="35"/>
    </location>
</feature>
<feature type="compositionally biased region" description="Basic and acidic residues" evidence="1">
    <location>
        <begin position="20"/>
        <end position="35"/>
    </location>
</feature>
<comment type="caution">
    <text evidence="2">The sequence shown here is derived from an EMBL/GenBank/DDBJ whole genome shotgun (WGS) entry which is preliminary data.</text>
</comment>
<organism evidence="2 3">
    <name type="scientific">Intoshia linei</name>
    <dbReference type="NCBI Taxonomy" id="1819745"/>
    <lineage>
        <taxon>Eukaryota</taxon>
        <taxon>Metazoa</taxon>
        <taxon>Spiralia</taxon>
        <taxon>Lophotrochozoa</taxon>
        <taxon>Mesozoa</taxon>
        <taxon>Orthonectida</taxon>
        <taxon>Rhopaluridae</taxon>
        <taxon>Intoshia</taxon>
    </lineage>
</organism>
<proteinExistence type="predicted"/>
<dbReference type="SUPFAM" id="SSF57903">
    <property type="entry name" value="FYVE/PHD zinc finger"/>
    <property type="match status" value="1"/>
</dbReference>
<dbReference type="AlphaFoldDB" id="A0A177AQK9"/>
<feature type="compositionally biased region" description="Polar residues" evidence="1">
    <location>
        <begin position="1"/>
        <end position="15"/>
    </location>
</feature>
<keyword evidence="3" id="KW-1185">Reference proteome</keyword>
<dbReference type="InterPro" id="IPR013083">
    <property type="entry name" value="Znf_RING/FYVE/PHD"/>
</dbReference>
<dbReference type="OrthoDB" id="6150250at2759"/>
<reference evidence="2 3" key="1">
    <citation type="submission" date="2016-04" db="EMBL/GenBank/DDBJ databases">
        <title>The genome of Intoshia linei affirms orthonectids as highly simplified spiralians.</title>
        <authorList>
            <person name="Mikhailov K.V."/>
            <person name="Slusarev G.S."/>
            <person name="Nikitin M.A."/>
            <person name="Logacheva M.D."/>
            <person name="Penin A."/>
            <person name="Aleoshin V."/>
            <person name="Panchin Y.V."/>
        </authorList>
    </citation>
    <scope>NUCLEOTIDE SEQUENCE [LARGE SCALE GENOMIC DNA]</scope>
    <source>
        <strain evidence="2">Intl2013</strain>
        <tissue evidence="2">Whole animal</tissue>
    </source>
</reference>
<protein>
    <submittedName>
        <fullName evidence="2">Uncharacterized protein</fullName>
    </submittedName>
</protein>
<dbReference type="InterPro" id="IPR011011">
    <property type="entry name" value="Znf_FYVE_PHD"/>
</dbReference>
<accession>A0A177AQK9</accession>
<dbReference type="Proteomes" id="UP000078046">
    <property type="component" value="Unassembled WGS sequence"/>
</dbReference>
<dbReference type="InterPro" id="IPR035961">
    <property type="entry name" value="Rhabdovirus_nucleoprotein-like"/>
</dbReference>
<evidence type="ECO:0000313" key="2">
    <source>
        <dbReference type="EMBL" id="OAF64296.1"/>
    </source>
</evidence>
<dbReference type="Gene3D" id="3.30.40.10">
    <property type="entry name" value="Zinc/RING finger domain, C3HC4 (zinc finger)"/>
    <property type="match status" value="1"/>
</dbReference>
<evidence type="ECO:0000313" key="3">
    <source>
        <dbReference type="Proteomes" id="UP000078046"/>
    </source>
</evidence>
<dbReference type="EMBL" id="LWCA01001950">
    <property type="protein sequence ID" value="OAF64296.1"/>
    <property type="molecule type" value="Genomic_DNA"/>
</dbReference>
<dbReference type="SUPFAM" id="SSF140809">
    <property type="entry name" value="Rhabdovirus nucleoprotein-like"/>
    <property type="match status" value="1"/>
</dbReference>
<evidence type="ECO:0000256" key="1">
    <source>
        <dbReference type="SAM" id="MobiDB-lite"/>
    </source>
</evidence>
<sequence length="326" mass="37622">MSQAQEPLFSQQNNRLFPGHNERSTTKLSKKTENEGNLRKLRNLKESVEIYLEVCNERELEWIAAADDYFLSGHKGHDDSIIRTVTCPNRGSQCVILSMIAESLAGWAVNKIYEFSSTILLTDVSQKINRIIAKDKKRMFDSRLVVWYHMSFDFAKRNAYSSVMNNYLQCSKTISNRQQTLQCETCERWQHRTCDTSITQAEYRRAVRGETILAYVCNRCIQVAQKPMKLIDDTANDEGTEIARQVVVNHINKAPAPSLPIIENLARQANRLRSKNMPVDPTDSYFELNLDPVLNNFLKKDFMVEENRHIIFATDQMLQLMTNAKT</sequence>